<organism evidence="1 2">
    <name type="scientific">Xanthomonas axonopodis pv. citri (strain 306)</name>
    <dbReference type="NCBI Taxonomy" id="190486"/>
    <lineage>
        <taxon>Bacteria</taxon>
        <taxon>Pseudomonadati</taxon>
        <taxon>Pseudomonadota</taxon>
        <taxon>Gammaproteobacteria</taxon>
        <taxon>Lysobacterales</taxon>
        <taxon>Lysobacteraceae</taxon>
        <taxon>Xanthomonas</taxon>
    </lineage>
</organism>
<dbReference type="EMBL" id="AE008923">
    <property type="protein sequence ID" value="AAM38771.1"/>
    <property type="molecule type" value="Genomic_DNA"/>
</dbReference>
<proteinExistence type="predicted"/>
<evidence type="ECO:0000313" key="1">
    <source>
        <dbReference type="EMBL" id="AAM38771.1"/>
    </source>
</evidence>
<dbReference type="KEGG" id="xac:XAC3934"/>
<evidence type="ECO:0000313" key="2">
    <source>
        <dbReference type="Proteomes" id="UP000000576"/>
    </source>
</evidence>
<protein>
    <submittedName>
        <fullName evidence="1">Uncharacterized protein</fullName>
    </submittedName>
</protein>
<dbReference type="AlphaFoldDB" id="A0AAI8ETD0"/>
<sequence>MPRKPSAENSFREAFERLKTNTPQRLPKGSVPLEANVAREAGVSPSALKKQRFPSLVAEIQQWNKEREIDTSLRPRVSEIEGRQMSRSLREKIKALTSQRDAALSLLVSADSRILALTLECERLRAVENSSPVASFNDKRKIRN</sequence>
<accession>A0AAI8ETD0</accession>
<reference evidence="1 2" key="1">
    <citation type="journal article" date="2002" name="Nature">
        <title>Comparison of the genomes of two Xanthomonas pathogens with differing host specificities.</title>
        <authorList>
            <person name="da Silva A.C."/>
            <person name="Ferro J.A."/>
            <person name="Reinach F.C."/>
            <person name="Farah C.S."/>
            <person name="Furlan L.R."/>
            <person name="Quaggio R.B."/>
            <person name="Monteiro-Vitorello C.B."/>
            <person name="Van Sluys M.A."/>
            <person name="Almeida N.F."/>
            <person name="Alves L.M."/>
            <person name="do Amaral A.M."/>
            <person name="Bertolini M.C."/>
            <person name="Camargo L.E."/>
            <person name="Camarotte G."/>
            <person name="Cannavan F."/>
            <person name="Cardozo J."/>
            <person name="Chambergo F."/>
            <person name="Ciapina L.P."/>
            <person name="Cicarelli R.M."/>
            <person name="Coutinho L.L."/>
            <person name="Cursino-Santos J.R."/>
            <person name="El-Dorry H."/>
            <person name="Faria J.B."/>
            <person name="Ferreira A.J."/>
            <person name="Ferreira R.C."/>
            <person name="Ferro M.I."/>
            <person name="Formighieri E.F."/>
            <person name="Franco M.C."/>
            <person name="Greggio C.C."/>
            <person name="Gruber A."/>
            <person name="Katsuyama A.M."/>
            <person name="Kishi L.T."/>
            <person name="Leite R.P."/>
            <person name="Lemos E.G."/>
            <person name="Lemos M.V."/>
            <person name="Locali E.C."/>
            <person name="Machado M.A."/>
            <person name="Madeira A.M."/>
            <person name="Martinez-Rossi N.M."/>
            <person name="Martins E.C."/>
            <person name="Meidanis J."/>
            <person name="Menck C.F."/>
            <person name="Miyaki C.Y."/>
            <person name="Moon D.H."/>
            <person name="Moreira L.M."/>
            <person name="Novo M.T."/>
            <person name="Okura V.K."/>
            <person name="Oliveira M.C."/>
            <person name="Oliveira V.R."/>
            <person name="Pereira H.A."/>
            <person name="Rossi A."/>
            <person name="Sena J.A."/>
            <person name="Silva C."/>
            <person name="de Souza R.F."/>
            <person name="Spinola L.A."/>
            <person name="Takita M.A."/>
            <person name="Tamura R.E."/>
            <person name="Teixeira E.C."/>
            <person name="Tezza R.I."/>
            <person name="Trindade dos Santos M."/>
            <person name="Truffi D."/>
            <person name="Tsai S.M."/>
            <person name="White F.F."/>
            <person name="Setubal J.C."/>
            <person name="Kitajima J.P."/>
        </authorList>
    </citation>
    <scope>NUCLEOTIDE SEQUENCE [LARGE SCALE GENOMIC DNA]</scope>
    <source>
        <strain evidence="1 2">306</strain>
    </source>
</reference>
<gene>
    <name evidence="1" type="ordered locus">XAC3934</name>
</gene>
<name>A0AAI8ETD0_XANAC</name>
<dbReference type="Proteomes" id="UP000000576">
    <property type="component" value="Chromosome"/>
</dbReference>
<dbReference type="RefSeq" id="WP_011052615.1">
    <property type="nucleotide sequence ID" value="NC_003919.1"/>
</dbReference>